<dbReference type="InterPro" id="IPR003382">
    <property type="entry name" value="Flavoprotein"/>
</dbReference>
<evidence type="ECO:0000256" key="1">
    <source>
        <dbReference type="ARBA" id="ARBA00022602"/>
    </source>
</evidence>
<evidence type="ECO:0000256" key="4">
    <source>
        <dbReference type="ARBA" id="ARBA00022679"/>
    </source>
</evidence>
<dbReference type="Pfam" id="PF02441">
    <property type="entry name" value="Flavoprotein"/>
    <property type="match status" value="1"/>
</dbReference>
<comment type="similarity">
    <text evidence="5">Belongs to the UbiX/PAD1 family.</text>
</comment>
<name>A0A3D3RCR0_9PLAN</name>
<evidence type="ECO:0000313" key="8">
    <source>
        <dbReference type="Proteomes" id="UP000263642"/>
    </source>
</evidence>
<dbReference type="PANTHER" id="PTHR43374:SF1">
    <property type="entry name" value="FLAVIN PRENYLTRANSFERASE PAD1, MITOCHONDRIAL"/>
    <property type="match status" value="1"/>
</dbReference>
<feature type="binding site" evidence="5">
    <location>
        <position position="194"/>
    </location>
    <ligand>
        <name>dimethylallyl phosphate</name>
        <dbReference type="ChEBI" id="CHEBI:88052"/>
    </ligand>
</feature>
<keyword evidence="7" id="KW-0456">Lyase</keyword>
<protein>
    <recommendedName>
        <fullName evidence="5">Flavin prenyltransferase UbiX</fullName>
        <ecNumber evidence="5">2.5.1.129</ecNumber>
    </recommendedName>
</protein>
<keyword evidence="4 5" id="KW-0808">Transferase</keyword>
<dbReference type="AlphaFoldDB" id="A0A3D3RCR0"/>
<proteinExistence type="inferred from homology"/>
<sequence length="230" mass="24720">MSNVVVAMTGASGAIYAVRLIEVLMAAGRTVHLTISASAAQVLKHELGLKIDLENFDPTQLLTDPAGQPDDSVIRKIKPTHSEDFALSSVLGDSDLKQGSLIYHHYKDFSAGIASGSFLTDGMVICPCSMGTLGSIASGACGNLIHRAADVHLKERRKLILLARETPLGLIPLENMVKLTQAGAIVMPAAPGFYHNPVTIHDLVDFMSGRICDHLGIRHDIHQRWGNQPL</sequence>
<feature type="binding site" evidence="5">
    <location>
        <position position="210"/>
    </location>
    <ligand>
        <name>dimethylallyl phosphate</name>
        <dbReference type="ChEBI" id="CHEBI:88052"/>
    </ligand>
</feature>
<dbReference type="EMBL" id="DQAY01000142">
    <property type="protein sequence ID" value="HCO25898.1"/>
    <property type="molecule type" value="Genomic_DNA"/>
</dbReference>
<evidence type="ECO:0000313" key="7">
    <source>
        <dbReference type="EMBL" id="HCO25898.1"/>
    </source>
</evidence>
<keyword evidence="2 5" id="KW-0285">Flavoprotein</keyword>
<dbReference type="SUPFAM" id="SSF52507">
    <property type="entry name" value="Homo-oligomeric flavin-containing Cys decarboxylases, HFCD"/>
    <property type="match status" value="1"/>
</dbReference>
<dbReference type="InterPro" id="IPR004507">
    <property type="entry name" value="UbiX-like"/>
</dbReference>
<dbReference type="Proteomes" id="UP000263642">
    <property type="component" value="Unassembled WGS sequence"/>
</dbReference>
<dbReference type="GO" id="GO:0106141">
    <property type="term" value="F:flavin prenyltransferase activity"/>
    <property type="evidence" value="ECO:0007669"/>
    <property type="project" value="UniProtKB-EC"/>
</dbReference>
<dbReference type="HAMAP" id="MF_01984">
    <property type="entry name" value="ubiX_pad"/>
    <property type="match status" value="1"/>
</dbReference>
<feature type="binding site" evidence="5">
    <location>
        <position position="36"/>
    </location>
    <ligand>
        <name>FMN</name>
        <dbReference type="ChEBI" id="CHEBI:58210"/>
    </ligand>
</feature>
<evidence type="ECO:0000256" key="2">
    <source>
        <dbReference type="ARBA" id="ARBA00022630"/>
    </source>
</evidence>
<dbReference type="Gene3D" id="3.40.50.1950">
    <property type="entry name" value="Flavin prenyltransferase-like"/>
    <property type="match status" value="1"/>
</dbReference>
<dbReference type="PANTHER" id="PTHR43374">
    <property type="entry name" value="FLAVIN PRENYLTRANSFERASE"/>
    <property type="match status" value="1"/>
</dbReference>
<feature type="binding site" evidence="5">
    <location>
        <position position="141"/>
    </location>
    <ligand>
        <name>FMN</name>
        <dbReference type="ChEBI" id="CHEBI:58210"/>
    </ligand>
</feature>
<organism evidence="7 8">
    <name type="scientific">Gimesia maris</name>
    <dbReference type="NCBI Taxonomy" id="122"/>
    <lineage>
        <taxon>Bacteria</taxon>
        <taxon>Pseudomonadati</taxon>
        <taxon>Planctomycetota</taxon>
        <taxon>Planctomycetia</taxon>
        <taxon>Planctomycetales</taxon>
        <taxon>Planctomycetaceae</taxon>
        <taxon>Gimesia</taxon>
    </lineage>
</organism>
<feature type="domain" description="Flavoprotein" evidence="6">
    <location>
        <begin position="3"/>
        <end position="214"/>
    </location>
</feature>
<dbReference type="InterPro" id="IPR036551">
    <property type="entry name" value="Flavin_trans-like"/>
</dbReference>
<dbReference type="EC" id="2.5.1.129" evidence="5"/>
<evidence type="ECO:0000256" key="5">
    <source>
        <dbReference type="HAMAP-Rule" id="MF_01984"/>
    </source>
</evidence>
<evidence type="ECO:0000259" key="6">
    <source>
        <dbReference type="Pfam" id="PF02441"/>
    </source>
</evidence>
<comment type="caution">
    <text evidence="7">The sequence shown here is derived from an EMBL/GenBank/DDBJ whole genome shotgun (WGS) entry which is preliminary data.</text>
</comment>
<feature type="binding site" evidence="5">
    <location>
        <position position="164"/>
    </location>
    <ligand>
        <name>FMN</name>
        <dbReference type="ChEBI" id="CHEBI:58210"/>
    </ligand>
</feature>
<feature type="binding site" evidence="5">
    <location>
        <begin position="129"/>
        <end position="132"/>
    </location>
    <ligand>
        <name>FMN</name>
        <dbReference type="ChEBI" id="CHEBI:58210"/>
    </ligand>
</feature>
<accession>A0A3D3RCR0</accession>
<keyword evidence="3 5" id="KW-0288">FMN</keyword>
<feature type="binding site" evidence="5">
    <location>
        <begin position="10"/>
        <end position="12"/>
    </location>
    <ligand>
        <name>FMN</name>
        <dbReference type="ChEBI" id="CHEBI:58210"/>
    </ligand>
</feature>
<comment type="catalytic activity">
    <reaction evidence="5">
        <text>dimethylallyl phosphate + FMNH2 = prenylated FMNH2 + phosphate</text>
        <dbReference type="Rhea" id="RHEA:37743"/>
        <dbReference type="ChEBI" id="CHEBI:43474"/>
        <dbReference type="ChEBI" id="CHEBI:57618"/>
        <dbReference type="ChEBI" id="CHEBI:87467"/>
        <dbReference type="ChEBI" id="CHEBI:88052"/>
        <dbReference type="EC" id="2.5.1.129"/>
    </reaction>
</comment>
<dbReference type="NCBIfam" id="TIGR00421">
    <property type="entry name" value="ubiX_pad"/>
    <property type="match status" value="1"/>
</dbReference>
<comment type="function">
    <text evidence="5">Flavin prenyltransferase that catalyzes the synthesis of the prenylated FMN cofactor (prenyl-FMN) for 4-hydroxy-3-polyprenylbenzoic acid decarboxylase UbiD. The prenyltransferase is metal-independent and links a dimethylallyl moiety from dimethylallyl monophosphate (DMAP) to the flavin N5 and C6 atoms of FMN.</text>
</comment>
<gene>
    <name evidence="5" type="primary">ubiX</name>
    <name evidence="7" type="ORF">DIT97_23790</name>
</gene>
<reference evidence="7 8" key="1">
    <citation type="journal article" date="2018" name="Nat. Biotechnol.">
        <title>A standardized bacterial taxonomy based on genome phylogeny substantially revises the tree of life.</title>
        <authorList>
            <person name="Parks D.H."/>
            <person name="Chuvochina M."/>
            <person name="Waite D.W."/>
            <person name="Rinke C."/>
            <person name="Skarshewski A."/>
            <person name="Chaumeil P.A."/>
            <person name="Hugenholtz P."/>
        </authorList>
    </citation>
    <scope>NUCLEOTIDE SEQUENCE [LARGE SCALE GENOMIC DNA]</scope>
    <source>
        <strain evidence="7">UBA9375</strain>
    </source>
</reference>
<dbReference type="GO" id="GO:0016831">
    <property type="term" value="F:carboxy-lyase activity"/>
    <property type="evidence" value="ECO:0007669"/>
    <property type="project" value="TreeGrafter"/>
</dbReference>
<evidence type="ECO:0000256" key="3">
    <source>
        <dbReference type="ARBA" id="ARBA00022643"/>
    </source>
</evidence>
<keyword evidence="1 5" id="KW-0637">Prenyltransferase</keyword>